<accession>A0ABT4H138</accession>
<dbReference type="Proteomes" id="UP001527181">
    <property type="component" value="Unassembled WGS sequence"/>
</dbReference>
<reference evidence="2 3" key="1">
    <citation type="submission" date="2022-05" db="EMBL/GenBank/DDBJ databases">
        <title>Genome Sequencing of Bee-Associated Microbes.</title>
        <authorList>
            <person name="Dunlap C."/>
        </authorList>
    </citation>
    <scope>NUCLEOTIDE SEQUENCE [LARGE SCALE GENOMIC DNA]</scope>
    <source>
        <strain evidence="2 3">NRRL B-04010</strain>
    </source>
</reference>
<evidence type="ECO:0000313" key="2">
    <source>
        <dbReference type="EMBL" id="MCY9762663.1"/>
    </source>
</evidence>
<name>A0ABT4H138_PAEAL</name>
<proteinExistence type="predicted"/>
<evidence type="ECO:0000256" key="1">
    <source>
        <dbReference type="SAM" id="MobiDB-lite"/>
    </source>
</evidence>
<dbReference type="EMBL" id="JAMDNP010000041">
    <property type="protein sequence ID" value="MCY9762663.1"/>
    <property type="molecule type" value="Genomic_DNA"/>
</dbReference>
<organism evidence="2 3">
    <name type="scientific">Paenibacillus alvei</name>
    <name type="common">Bacillus alvei</name>
    <dbReference type="NCBI Taxonomy" id="44250"/>
    <lineage>
        <taxon>Bacteria</taxon>
        <taxon>Bacillati</taxon>
        <taxon>Bacillota</taxon>
        <taxon>Bacilli</taxon>
        <taxon>Bacillales</taxon>
        <taxon>Paenibacillaceae</taxon>
        <taxon>Paenibacillus</taxon>
    </lineage>
</organism>
<evidence type="ECO:0000313" key="3">
    <source>
        <dbReference type="Proteomes" id="UP001527181"/>
    </source>
</evidence>
<comment type="caution">
    <text evidence="2">The sequence shown here is derived from an EMBL/GenBank/DDBJ whole genome shotgun (WGS) entry which is preliminary data.</text>
</comment>
<dbReference type="RefSeq" id="WP_005551864.1">
    <property type="nucleotide sequence ID" value="NZ_JAMDLX010000061.1"/>
</dbReference>
<sequence length="74" mass="9007">MSKRSETKNNERTSNIQYRDEVKQQEREREKFYALFNIFVHEIKHVNPELFPSCLEIEAMMNEAFEDIEKHNCI</sequence>
<gene>
    <name evidence="2" type="ORF">M5X12_19190</name>
</gene>
<keyword evidence="3" id="KW-1185">Reference proteome</keyword>
<feature type="compositionally biased region" description="Basic and acidic residues" evidence="1">
    <location>
        <begin position="1"/>
        <end position="11"/>
    </location>
</feature>
<dbReference type="GeneID" id="94492090"/>
<feature type="region of interest" description="Disordered" evidence="1">
    <location>
        <begin position="1"/>
        <end position="22"/>
    </location>
</feature>
<protein>
    <submittedName>
        <fullName evidence="2">Asparaginase</fullName>
    </submittedName>
</protein>